<protein>
    <submittedName>
        <fullName evidence="2">Uncharacterized protein</fullName>
    </submittedName>
</protein>
<evidence type="ECO:0000313" key="3">
    <source>
        <dbReference type="Proteomes" id="UP000019373"/>
    </source>
</evidence>
<sequence length="61" mass="6884">MKMHGGSAESATDVGKTARKAAMLRHVGKSRQRYFFPQRIMQTDDHTLKAFVQEHHGSLNS</sequence>
<gene>
    <name evidence="2" type="ORF">EPUS_04009</name>
</gene>
<dbReference type="GeneID" id="19239043"/>
<reference evidence="3" key="1">
    <citation type="journal article" date="2014" name="BMC Genomics">
        <title>Genome characteristics reveal the impact of lichenization on lichen-forming fungus Endocarpon pusillum Hedwig (Verrucariales, Ascomycota).</title>
        <authorList>
            <person name="Wang Y.-Y."/>
            <person name="Liu B."/>
            <person name="Zhang X.-Y."/>
            <person name="Zhou Q.-M."/>
            <person name="Zhang T."/>
            <person name="Li H."/>
            <person name="Yu Y.-F."/>
            <person name="Zhang X.-L."/>
            <person name="Hao X.-Y."/>
            <person name="Wang M."/>
            <person name="Wang L."/>
            <person name="Wei J.-C."/>
        </authorList>
    </citation>
    <scope>NUCLEOTIDE SEQUENCE [LARGE SCALE GENOMIC DNA]</scope>
    <source>
        <strain evidence="3">Z07020 / HMAS-L-300199</strain>
    </source>
</reference>
<organism evidence="2 3">
    <name type="scientific">Endocarpon pusillum (strain Z07020 / HMAS-L-300199)</name>
    <name type="common">Lichen-forming fungus</name>
    <dbReference type="NCBI Taxonomy" id="1263415"/>
    <lineage>
        <taxon>Eukaryota</taxon>
        <taxon>Fungi</taxon>
        <taxon>Dikarya</taxon>
        <taxon>Ascomycota</taxon>
        <taxon>Pezizomycotina</taxon>
        <taxon>Eurotiomycetes</taxon>
        <taxon>Chaetothyriomycetidae</taxon>
        <taxon>Verrucariales</taxon>
        <taxon>Verrucariaceae</taxon>
        <taxon>Endocarpon</taxon>
    </lineage>
</organism>
<dbReference type="EMBL" id="KE721457">
    <property type="protein sequence ID" value="ERF69304.1"/>
    <property type="molecule type" value="Genomic_DNA"/>
</dbReference>
<dbReference type="HOGENOM" id="CLU_2922623_0_0_1"/>
<accession>U1HK38</accession>
<evidence type="ECO:0000256" key="1">
    <source>
        <dbReference type="SAM" id="MobiDB-lite"/>
    </source>
</evidence>
<dbReference type="AlphaFoldDB" id="U1HK38"/>
<name>U1HK38_ENDPU</name>
<feature type="region of interest" description="Disordered" evidence="1">
    <location>
        <begin position="1"/>
        <end position="20"/>
    </location>
</feature>
<dbReference type="RefSeq" id="XP_007805062.1">
    <property type="nucleotide sequence ID" value="XM_007806871.1"/>
</dbReference>
<evidence type="ECO:0000313" key="2">
    <source>
        <dbReference type="EMBL" id="ERF69304.1"/>
    </source>
</evidence>
<proteinExistence type="predicted"/>
<keyword evidence="3" id="KW-1185">Reference proteome</keyword>
<dbReference type="Proteomes" id="UP000019373">
    <property type="component" value="Unassembled WGS sequence"/>
</dbReference>